<dbReference type="PANTHER" id="PTHR43191">
    <property type="entry name" value="RRNA METHYLTRANSFERASE 3"/>
    <property type="match status" value="1"/>
</dbReference>
<dbReference type="PANTHER" id="PTHR43191:SF2">
    <property type="entry name" value="RRNA METHYLTRANSFERASE 3, MITOCHONDRIAL"/>
    <property type="match status" value="1"/>
</dbReference>
<gene>
    <name evidence="5" type="ORF">SAMN04487752_2417</name>
</gene>
<dbReference type="SUPFAM" id="SSF75217">
    <property type="entry name" value="alpha/beta knot"/>
    <property type="match status" value="1"/>
</dbReference>
<dbReference type="InterPro" id="IPR051259">
    <property type="entry name" value="rRNA_Methyltransferase"/>
</dbReference>
<dbReference type="Pfam" id="PF00588">
    <property type="entry name" value="SpoU_methylase"/>
    <property type="match status" value="1"/>
</dbReference>
<dbReference type="Gene3D" id="3.40.1280.10">
    <property type="match status" value="1"/>
</dbReference>
<dbReference type="Proteomes" id="UP000199481">
    <property type="component" value="Unassembled WGS sequence"/>
</dbReference>
<dbReference type="GO" id="GO:0006396">
    <property type="term" value="P:RNA processing"/>
    <property type="evidence" value="ECO:0007669"/>
    <property type="project" value="InterPro"/>
</dbReference>
<dbReference type="CDD" id="cd18095">
    <property type="entry name" value="SpoU-like_rRNA-MTase"/>
    <property type="match status" value="1"/>
</dbReference>
<dbReference type="RefSeq" id="WP_035021713.1">
    <property type="nucleotide sequence ID" value="NZ_FNJW01000008.1"/>
</dbReference>
<dbReference type="InterPro" id="IPR001537">
    <property type="entry name" value="SpoU_MeTrfase"/>
</dbReference>
<accession>A0A1H1B4R8</accession>
<dbReference type="InterPro" id="IPR013123">
    <property type="entry name" value="SpoU_subst-bd"/>
</dbReference>
<protein>
    <submittedName>
        <fullName evidence="5">RNA methyltransferase, TrmH family</fullName>
    </submittedName>
</protein>
<dbReference type="GO" id="GO:0005737">
    <property type="term" value="C:cytoplasm"/>
    <property type="evidence" value="ECO:0007669"/>
    <property type="project" value="UniProtKB-ARBA"/>
</dbReference>
<evidence type="ECO:0000313" key="6">
    <source>
        <dbReference type="Proteomes" id="UP000199481"/>
    </source>
</evidence>
<feature type="domain" description="RNA 2-O ribose methyltransferase substrate binding" evidence="4">
    <location>
        <begin position="31"/>
        <end position="100"/>
    </location>
</feature>
<dbReference type="GO" id="GO:0008173">
    <property type="term" value="F:RNA methyltransferase activity"/>
    <property type="evidence" value="ECO:0007669"/>
    <property type="project" value="InterPro"/>
</dbReference>
<dbReference type="GO" id="GO:0032259">
    <property type="term" value="P:methylation"/>
    <property type="evidence" value="ECO:0007669"/>
    <property type="project" value="UniProtKB-KW"/>
</dbReference>
<name>A0A1H1B4R8_9LACT</name>
<dbReference type="SUPFAM" id="SSF55315">
    <property type="entry name" value="L30e-like"/>
    <property type="match status" value="1"/>
</dbReference>
<dbReference type="InterPro" id="IPR029064">
    <property type="entry name" value="Ribosomal_eL30-like_sf"/>
</dbReference>
<keyword evidence="2 5" id="KW-0489">Methyltransferase</keyword>
<dbReference type="GO" id="GO:0003723">
    <property type="term" value="F:RNA binding"/>
    <property type="evidence" value="ECO:0007669"/>
    <property type="project" value="InterPro"/>
</dbReference>
<dbReference type="SMART" id="SM00967">
    <property type="entry name" value="SpoU_sub_bind"/>
    <property type="match status" value="1"/>
</dbReference>
<evidence type="ECO:0000259" key="4">
    <source>
        <dbReference type="SMART" id="SM00967"/>
    </source>
</evidence>
<dbReference type="InterPro" id="IPR053888">
    <property type="entry name" value="MRM3-like_sub_bind"/>
</dbReference>
<keyword evidence="3 5" id="KW-0808">Transferase</keyword>
<dbReference type="Pfam" id="PF22435">
    <property type="entry name" value="MRM3-like_sub_bind"/>
    <property type="match status" value="1"/>
</dbReference>
<reference evidence="6" key="1">
    <citation type="submission" date="2016-10" db="EMBL/GenBank/DDBJ databases">
        <authorList>
            <person name="Varghese N."/>
            <person name="Submissions S."/>
        </authorList>
    </citation>
    <scope>NUCLEOTIDE SEQUENCE [LARGE SCALE GENOMIC DNA]</scope>
    <source>
        <strain evidence="6">MPL-11</strain>
    </source>
</reference>
<sequence length="255" mass="28321">MELILSTKNERVKNWKKLQSRRGRQKSGAYLIEGFHLIEEALKNHAIILEIMISEEVAVGDIPEFNEAKQVEISAEIAKILSETETSQGIFAVVKKVDQLDKPILTKPFLFLDNVQDPGNVGTMVRTADAAGFGGVVLGKGSVDLYNSKVLRSMQGSHFHLPVYQGDLNEWFDLFFEHEFPVFGTELNEEAVSYREITPQVVYGLVMGNEGNGMSDELLKRTTKNLYIPIVGQAESLNVAVAAGIVMFSLTKIES</sequence>
<dbReference type="EMBL" id="FNJW01000008">
    <property type="protein sequence ID" value="SDQ46761.1"/>
    <property type="molecule type" value="Genomic_DNA"/>
</dbReference>
<dbReference type="OrthoDB" id="9794400at2"/>
<proteinExistence type="inferred from homology"/>
<evidence type="ECO:0000256" key="1">
    <source>
        <dbReference type="ARBA" id="ARBA00007228"/>
    </source>
</evidence>
<evidence type="ECO:0000256" key="2">
    <source>
        <dbReference type="ARBA" id="ARBA00022603"/>
    </source>
</evidence>
<dbReference type="InterPro" id="IPR029028">
    <property type="entry name" value="Alpha/beta_knot_MTases"/>
</dbReference>
<comment type="similarity">
    <text evidence="1">Belongs to the class IV-like SAM-binding methyltransferase superfamily. RNA methyltransferase TrmH family.</text>
</comment>
<organism evidence="5 6">
    <name type="scientific">Carnobacterium viridans</name>
    <dbReference type="NCBI Taxonomy" id="174587"/>
    <lineage>
        <taxon>Bacteria</taxon>
        <taxon>Bacillati</taxon>
        <taxon>Bacillota</taxon>
        <taxon>Bacilli</taxon>
        <taxon>Lactobacillales</taxon>
        <taxon>Carnobacteriaceae</taxon>
        <taxon>Carnobacterium</taxon>
    </lineage>
</organism>
<dbReference type="InterPro" id="IPR029026">
    <property type="entry name" value="tRNA_m1G_MTases_N"/>
</dbReference>
<dbReference type="AlphaFoldDB" id="A0A1H1B4R8"/>
<keyword evidence="6" id="KW-1185">Reference proteome</keyword>
<evidence type="ECO:0000313" key="5">
    <source>
        <dbReference type="EMBL" id="SDQ46761.1"/>
    </source>
</evidence>
<evidence type="ECO:0000256" key="3">
    <source>
        <dbReference type="ARBA" id="ARBA00022679"/>
    </source>
</evidence>
<dbReference type="Gene3D" id="3.30.1330.30">
    <property type="match status" value="1"/>
</dbReference>